<gene>
    <name evidence="2" type="ORF">BGHDH14_bghG006278000001001</name>
</gene>
<dbReference type="Proteomes" id="UP000015441">
    <property type="component" value="Unassembled WGS sequence"/>
</dbReference>
<evidence type="ECO:0000313" key="2">
    <source>
        <dbReference type="EMBL" id="CCU82368.1"/>
    </source>
</evidence>
<evidence type="ECO:0000313" key="3">
    <source>
        <dbReference type="Proteomes" id="UP000015441"/>
    </source>
</evidence>
<sequence>MKFQSTALGVIISFYFYTIVATDGPGNYICDKEYLQSDLISKYVKGSCNSIKYADISNKYPVTLDGSSHFGISDATLFATPTRMYHVDRFTAVEKVPNYSLGYVGKNRIVVDSMCNLVGLVYVTN</sequence>
<comment type="caution">
    <text evidence="2">The sequence shown here is derived from an EMBL/GenBank/DDBJ whole genome shotgun (WGS) entry which is preliminary data.</text>
</comment>
<dbReference type="AlphaFoldDB" id="N1JGR7"/>
<dbReference type="HOGENOM" id="CLU_1997910_0_0_1"/>
<keyword evidence="3" id="KW-1185">Reference proteome</keyword>
<proteinExistence type="predicted"/>
<evidence type="ECO:0000256" key="1">
    <source>
        <dbReference type="SAM" id="SignalP"/>
    </source>
</evidence>
<dbReference type="InParanoid" id="N1JGR7"/>
<reference evidence="2 3" key="1">
    <citation type="journal article" date="2010" name="Science">
        <title>Genome expansion and gene loss in powdery mildew fungi reveal tradeoffs in extreme parasitism.</title>
        <authorList>
            <person name="Spanu P.D."/>
            <person name="Abbott J.C."/>
            <person name="Amselem J."/>
            <person name="Burgis T.A."/>
            <person name="Soanes D.M."/>
            <person name="Stueber K."/>
            <person name="Ver Loren van Themaat E."/>
            <person name="Brown J.K.M."/>
            <person name="Butcher S.A."/>
            <person name="Gurr S.J."/>
            <person name="Lebrun M.-H."/>
            <person name="Ridout C.J."/>
            <person name="Schulze-Lefert P."/>
            <person name="Talbot N.J."/>
            <person name="Ahmadinejad N."/>
            <person name="Ametz C."/>
            <person name="Barton G.R."/>
            <person name="Benjdia M."/>
            <person name="Bidzinski P."/>
            <person name="Bindschedler L.V."/>
            <person name="Both M."/>
            <person name="Brewer M.T."/>
            <person name="Cadle-Davidson L."/>
            <person name="Cadle-Davidson M.M."/>
            <person name="Collemare J."/>
            <person name="Cramer R."/>
            <person name="Frenkel O."/>
            <person name="Godfrey D."/>
            <person name="Harriman J."/>
            <person name="Hoede C."/>
            <person name="King B.C."/>
            <person name="Klages S."/>
            <person name="Kleemann J."/>
            <person name="Knoll D."/>
            <person name="Koti P.S."/>
            <person name="Kreplak J."/>
            <person name="Lopez-Ruiz F.J."/>
            <person name="Lu X."/>
            <person name="Maekawa T."/>
            <person name="Mahanil S."/>
            <person name="Micali C."/>
            <person name="Milgroom M.G."/>
            <person name="Montana G."/>
            <person name="Noir S."/>
            <person name="O'Connell R.J."/>
            <person name="Oberhaensli S."/>
            <person name="Parlange F."/>
            <person name="Pedersen C."/>
            <person name="Quesneville H."/>
            <person name="Reinhardt R."/>
            <person name="Rott M."/>
            <person name="Sacristan S."/>
            <person name="Schmidt S.M."/>
            <person name="Schoen M."/>
            <person name="Skamnioti P."/>
            <person name="Sommer H."/>
            <person name="Stephens A."/>
            <person name="Takahara H."/>
            <person name="Thordal-Christensen H."/>
            <person name="Vigouroux M."/>
            <person name="Wessling R."/>
            <person name="Wicker T."/>
            <person name="Panstruga R."/>
        </authorList>
    </citation>
    <scope>NUCLEOTIDE SEQUENCE [LARGE SCALE GENOMIC DNA]</scope>
    <source>
        <strain evidence="2">DH14</strain>
    </source>
</reference>
<keyword evidence="1" id="KW-0732">Signal</keyword>
<organism evidence="2 3">
    <name type="scientific">Blumeria graminis f. sp. hordei (strain DH14)</name>
    <name type="common">Barley powdery mildew</name>
    <name type="synonym">Oidium monilioides f. sp. hordei</name>
    <dbReference type="NCBI Taxonomy" id="546991"/>
    <lineage>
        <taxon>Eukaryota</taxon>
        <taxon>Fungi</taxon>
        <taxon>Dikarya</taxon>
        <taxon>Ascomycota</taxon>
        <taxon>Pezizomycotina</taxon>
        <taxon>Leotiomycetes</taxon>
        <taxon>Erysiphales</taxon>
        <taxon>Erysiphaceae</taxon>
        <taxon>Blumeria</taxon>
        <taxon>Blumeria hordei</taxon>
    </lineage>
</organism>
<feature type="non-terminal residue" evidence="2">
    <location>
        <position position="125"/>
    </location>
</feature>
<accession>N1JGR7</accession>
<feature type="chain" id="PRO_5004107210" evidence="1">
    <location>
        <begin position="23"/>
        <end position="125"/>
    </location>
</feature>
<name>N1JGR7_BLUG1</name>
<feature type="signal peptide" evidence="1">
    <location>
        <begin position="1"/>
        <end position="22"/>
    </location>
</feature>
<dbReference type="EMBL" id="CAUH01006278">
    <property type="protein sequence ID" value="CCU82368.1"/>
    <property type="molecule type" value="Genomic_DNA"/>
</dbReference>
<protein>
    <submittedName>
        <fullName evidence="2">Putative effector protein</fullName>
    </submittedName>
</protein>